<organism evidence="1 2">
    <name type="scientific">Gossypium gossypioides</name>
    <name type="common">Mexican cotton</name>
    <name type="synonym">Selera gossypioides</name>
    <dbReference type="NCBI Taxonomy" id="34282"/>
    <lineage>
        <taxon>Eukaryota</taxon>
        <taxon>Viridiplantae</taxon>
        <taxon>Streptophyta</taxon>
        <taxon>Embryophyta</taxon>
        <taxon>Tracheophyta</taxon>
        <taxon>Spermatophyta</taxon>
        <taxon>Magnoliopsida</taxon>
        <taxon>eudicotyledons</taxon>
        <taxon>Gunneridae</taxon>
        <taxon>Pentapetalae</taxon>
        <taxon>rosids</taxon>
        <taxon>malvids</taxon>
        <taxon>Malvales</taxon>
        <taxon>Malvaceae</taxon>
        <taxon>Malvoideae</taxon>
        <taxon>Gossypium</taxon>
    </lineage>
</organism>
<sequence length="175" mass="20023">MAMIIGAEMVESAVTTTLHYQIVYRVQDHTFKLSHHGSKYSLLISVNTKEESHCVHVPKQIPKQELLKLLLEKRVTNYGQIHQHDHDQPIKSTKSQIITKLDGTSEVRFDHSHLRPQVTPLIFPTQLMIQHFQLGSPGPESTLIESFQADGKPLYYFKDPVTGYCPWDINCSCEL</sequence>
<keyword evidence="2" id="KW-1185">Reference proteome</keyword>
<comment type="caution">
    <text evidence="1">The sequence shown here is derived from an EMBL/GenBank/DDBJ whole genome shotgun (WGS) entry which is preliminary data.</text>
</comment>
<dbReference type="EMBL" id="JABEZY010000007">
    <property type="protein sequence ID" value="MBA0742419.1"/>
    <property type="molecule type" value="Genomic_DNA"/>
</dbReference>
<evidence type="ECO:0000313" key="1">
    <source>
        <dbReference type="EMBL" id="MBA0742419.1"/>
    </source>
</evidence>
<dbReference type="Proteomes" id="UP000593579">
    <property type="component" value="Unassembled WGS sequence"/>
</dbReference>
<name>A0A7J9C1U2_GOSGO</name>
<evidence type="ECO:0000313" key="2">
    <source>
        <dbReference type="Proteomes" id="UP000593579"/>
    </source>
</evidence>
<protein>
    <submittedName>
        <fullName evidence="1">Uncharacterized protein</fullName>
    </submittedName>
</protein>
<proteinExistence type="predicted"/>
<dbReference type="AlphaFoldDB" id="A0A7J9C1U2"/>
<accession>A0A7J9C1U2</accession>
<dbReference type="PANTHER" id="PTHR48435:SF1">
    <property type="entry name" value="POLYPROTEIN"/>
    <property type="match status" value="1"/>
</dbReference>
<reference evidence="1 2" key="1">
    <citation type="journal article" date="2019" name="Genome Biol. Evol.">
        <title>Insights into the evolution of the New World diploid cottons (Gossypium, subgenus Houzingenia) based on genome sequencing.</title>
        <authorList>
            <person name="Grover C.E."/>
            <person name="Arick M.A. 2nd"/>
            <person name="Thrash A."/>
            <person name="Conover J.L."/>
            <person name="Sanders W.S."/>
            <person name="Peterson D.G."/>
            <person name="Frelichowski J.E."/>
            <person name="Scheffler J.A."/>
            <person name="Scheffler B.E."/>
            <person name="Wendel J.F."/>
        </authorList>
    </citation>
    <scope>NUCLEOTIDE SEQUENCE [LARGE SCALE GENOMIC DNA]</scope>
    <source>
        <strain evidence="1">5</strain>
        <tissue evidence="1">Leaf</tissue>
    </source>
</reference>
<dbReference type="InterPro" id="IPR053098">
    <property type="entry name" value="Petuviruses_polyprotein"/>
</dbReference>
<dbReference type="PANTHER" id="PTHR48435">
    <property type="entry name" value="POLYPROTEIN"/>
    <property type="match status" value="1"/>
</dbReference>
<gene>
    <name evidence="1" type="ORF">Gogos_015476</name>
</gene>
<dbReference type="OrthoDB" id="998565at2759"/>